<gene>
    <name evidence="1" type="ORF">OGATHE_004954</name>
</gene>
<proteinExistence type="predicted"/>
<dbReference type="Proteomes" id="UP000788993">
    <property type="component" value="Unassembled WGS sequence"/>
</dbReference>
<comment type="caution">
    <text evidence="1">The sequence shown here is derived from an EMBL/GenBank/DDBJ whole genome shotgun (WGS) entry which is preliminary data.</text>
</comment>
<reference evidence="1" key="2">
    <citation type="submission" date="2021-01" db="EMBL/GenBank/DDBJ databases">
        <authorList>
            <person name="Schikora-Tamarit M.A."/>
        </authorList>
    </citation>
    <scope>NUCLEOTIDE SEQUENCE</scope>
    <source>
        <strain evidence="1">NCAIM Y.01608</strain>
    </source>
</reference>
<protein>
    <submittedName>
        <fullName evidence="1">Uncharacterized protein</fullName>
    </submittedName>
</protein>
<organism evidence="1 2">
    <name type="scientific">Ogataea polymorpha</name>
    <dbReference type="NCBI Taxonomy" id="460523"/>
    <lineage>
        <taxon>Eukaryota</taxon>
        <taxon>Fungi</taxon>
        <taxon>Dikarya</taxon>
        <taxon>Ascomycota</taxon>
        <taxon>Saccharomycotina</taxon>
        <taxon>Pichiomycetes</taxon>
        <taxon>Pichiales</taxon>
        <taxon>Pichiaceae</taxon>
        <taxon>Ogataea</taxon>
    </lineage>
</organism>
<keyword evidence="2" id="KW-1185">Reference proteome</keyword>
<dbReference type="EMBL" id="JAEUBD010001468">
    <property type="protein sequence ID" value="KAH3660622.1"/>
    <property type="molecule type" value="Genomic_DNA"/>
</dbReference>
<name>A0A9P8NWA5_9ASCO</name>
<reference evidence="1" key="1">
    <citation type="journal article" date="2021" name="Open Biol.">
        <title>Shared evolutionary footprints suggest mitochondrial oxidative damage underlies multiple complex I losses in fungi.</title>
        <authorList>
            <person name="Schikora-Tamarit M.A."/>
            <person name="Marcet-Houben M."/>
            <person name="Nosek J."/>
            <person name="Gabaldon T."/>
        </authorList>
    </citation>
    <scope>NUCLEOTIDE SEQUENCE</scope>
    <source>
        <strain evidence="1">NCAIM Y.01608</strain>
    </source>
</reference>
<accession>A0A9P8NWA5</accession>
<sequence>MKSRRNAPGIRSSDDVPVDCSEPELATFRKGVPETFWSLTQLYISLVMSPPWRLSESKRVSAGEFASRTGEWFKCRSTISTACGIGEALPRPEDRGLSVYVLAIRFESILGLLLRGPTLPRGVVTGCSSRNPPVIVTGFETLVSGTSCDVKLLSSCLVSWLMYLAEKLPSSNTEDATCS</sequence>
<evidence type="ECO:0000313" key="1">
    <source>
        <dbReference type="EMBL" id="KAH3660622.1"/>
    </source>
</evidence>
<evidence type="ECO:0000313" key="2">
    <source>
        <dbReference type="Proteomes" id="UP000788993"/>
    </source>
</evidence>
<dbReference type="AlphaFoldDB" id="A0A9P8NWA5"/>